<gene>
    <name evidence="1" type="ORF">I6G64_15990</name>
</gene>
<accession>A0A7T2SP62</accession>
<keyword evidence="2" id="KW-1185">Reference proteome</keyword>
<sequence>MERFCKTVMLPVITGIVFWGPSDTGAVTREEMFKLNAAYPPGSFTICESKLEGNGKDLMPMLAKIRGHIIDRKGNLSHSDVSVMFIPLGASTASLTLSYRQTVTMEDNGQWAHIDPDSLKVSMPANPASEAILAEGFRNRLPTGKELQPYQTTEITDFPSYVVRIPGESPLYCHKETSGE</sequence>
<protein>
    <submittedName>
        <fullName evidence="1">Uncharacterized protein</fullName>
    </submittedName>
</protein>
<dbReference type="Proteomes" id="UP000594967">
    <property type="component" value="Chromosome"/>
</dbReference>
<evidence type="ECO:0000313" key="2">
    <source>
        <dbReference type="Proteomes" id="UP000594967"/>
    </source>
</evidence>
<evidence type="ECO:0000313" key="1">
    <source>
        <dbReference type="EMBL" id="QPS19094.1"/>
    </source>
</evidence>
<dbReference type="EMBL" id="CP065673">
    <property type="protein sequence ID" value="QPS19094.1"/>
    <property type="molecule type" value="Genomic_DNA"/>
</dbReference>
<name>A0A7T2SP62_SERPL</name>
<organism evidence="1 2">
    <name type="scientific">Serratia plymuthica</name>
    <dbReference type="NCBI Taxonomy" id="82996"/>
    <lineage>
        <taxon>Bacteria</taxon>
        <taxon>Pseudomonadati</taxon>
        <taxon>Pseudomonadota</taxon>
        <taxon>Gammaproteobacteria</taxon>
        <taxon>Enterobacterales</taxon>
        <taxon>Yersiniaceae</taxon>
        <taxon>Serratia</taxon>
    </lineage>
</organism>
<reference evidence="1 2" key="1">
    <citation type="submission" date="2020-12" db="EMBL/GenBank/DDBJ databases">
        <title>FDA dAtabase for Regulatory Grade micrObial Sequences (FDA-ARGOS): Supporting development and validation of Infectious Disease Dx tests.</title>
        <authorList>
            <person name="Sproer C."/>
            <person name="Gronow S."/>
            <person name="Severitt S."/>
            <person name="Schroder I."/>
            <person name="Tallon L."/>
            <person name="Sadzewicz L."/>
            <person name="Zhao X."/>
            <person name="Boylan J."/>
            <person name="Ott S."/>
            <person name="Bowen H."/>
            <person name="Vavikolanu K."/>
            <person name="Mehta A."/>
            <person name="Aluvathingal J."/>
            <person name="Nadendla S."/>
            <person name="Lowell S."/>
            <person name="Myers T."/>
            <person name="Yan Y."/>
            <person name="Sichtig H."/>
        </authorList>
    </citation>
    <scope>NUCLEOTIDE SEQUENCE [LARGE SCALE GENOMIC DNA]</scope>
    <source>
        <strain evidence="1 2">FDAARGOS_907</strain>
    </source>
</reference>
<proteinExistence type="predicted"/>
<dbReference type="RefSeq" id="WP_062868724.1">
    <property type="nucleotide sequence ID" value="NZ_CAMITG010000001.1"/>
</dbReference>